<comment type="caution">
    <text evidence="2">The sequence shown here is derived from an EMBL/GenBank/DDBJ whole genome shotgun (WGS) entry which is preliminary data.</text>
</comment>
<feature type="transmembrane region" description="Helical" evidence="1">
    <location>
        <begin position="7"/>
        <end position="28"/>
    </location>
</feature>
<accession>X0VG26</accession>
<feature type="transmembrane region" description="Helical" evidence="1">
    <location>
        <begin position="171"/>
        <end position="193"/>
    </location>
</feature>
<sequence>FQIKKTSFYSFIAIFIYKIILDLVYYFFIARIWAYQSFFLDFNIIKSIESYFLLIIIFLLMPKSKEKLGKIMIWLLIVFSYIPLLTIYSFMNQPRAYMYAVTLFWFLVLFLYKKIPELKIPQLKNSEKLFYIVSLFFIILTFILIILKFGLRFNLDLNIVYYIRAIYKATALPLSYYLFTYVALVINPILFALLLIKRKWVYIIPVIFLQLLLFSVTGQKAFLFVLPFILFLMFIISRKNPIAYVSVALILLMLAG</sequence>
<feature type="transmembrane region" description="Helical" evidence="1">
    <location>
        <begin position="34"/>
        <end position="59"/>
    </location>
</feature>
<name>X0VG26_9ZZZZ</name>
<proteinExistence type="predicted"/>
<dbReference type="AlphaFoldDB" id="X0VG26"/>
<feature type="transmembrane region" description="Helical" evidence="1">
    <location>
        <begin position="71"/>
        <end position="90"/>
    </location>
</feature>
<keyword evidence="1" id="KW-1133">Transmembrane helix</keyword>
<reference evidence="2" key="1">
    <citation type="journal article" date="2014" name="Front. Microbiol.">
        <title>High frequency of phylogenetically diverse reductive dehalogenase-homologous genes in deep subseafloor sedimentary metagenomes.</title>
        <authorList>
            <person name="Kawai M."/>
            <person name="Futagami T."/>
            <person name="Toyoda A."/>
            <person name="Takaki Y."/>
            <person name="Nishi S."/>
            <person name="Hori S."/>
            <person name="Arai W."/>
            <person name="Tsubouchi T."/>
            <person name="Morono Y."/>
            <person name="Uchiyama I."/>
            <person name="Ito T."/>
            <person name="Fujiyama A."/>
            <person name="Inagaki F."/>
            <person name="Takami H."/>
        </authorList>
    </citation>
    <scope>NUCLEOTIDE SEQUENCE</scope>
    <source>
        <strain evidence="2">Expedition CK06-06</strain>
    </source>
</reference>
<feature type="transmembrane region" description="Helical" evidence="1">
    <location>
        <begin position="200"/>
        <end position="218"/>
    </location>
</feature>
<evidence type="ECO:0000256" key="1">
    <source>
        <dbReference type="SAM" id="Phobius"/>
    </source>
</evidence>
<protein>
    <submittedName>
        <fullName evidence="2">Uncharacterized protein</fullName>
    </submittedName>
</protein>
<gene>
    <name evidence="2" type="ORF">S01H1_58143</name>
</gene>
<evidence type="ECO:0000313" key="2">
    <source>
        <dbReference type="EMBL" id="GAG17239.1"/>
    </source>
</evidence>
<keyword evidence="1" id="KW-0472">Membrane</keyword>
<feature type="transmembrane region" description="Helical" evidence="1">
    <location>
        <begin position="224"/>
        <end position="254"/>
    </location>
</feature>
<feature type="non-terminal residue" evidence="2">
    <location>
        <position position="256"/>
    </location>
</feature>
<keyword evidence="1" id="KW-0812">Transmembrane</keyword>
<dbReference type="EMBL" id="BARS01037962">
    <property type="protein sequence ID" value="GAG17239.1"/>
    <property type="molecule type" value="Genomic_DNA"/>
</dbReference>
<organism evidence="2">
    <name type="scientific">marine sediment metagenome</name>
    <dbReference type="NCBI Taxonomy" id="412755"/>
    <lineage>
        <taxon>unclassified sequences</taxon>
        <taxon>metagenomes</taxon>
        <taxon>ecological metagenomes</taxon>
    </lineage>
</organism>
<feature type="transmembrane region" description="Helical" evidence="1">
    <location>
        <begin position="96"/>
        <end position="113"/>
    </location>
</feature>
<feature type="non-terminal residue" evidence="2">
    <location>
        <position position="1"/>
    </location>
</feature>
<feature type="transmembrane region" description="Helical" evidence="1">
    <location>
        <begin position="129"/>
        <end position="151"/>
    </location>
</feature>